<dbReference type="AlphaFoldDB" id="A0A1C7NIY3"/>
<protein>
    <submittedName>
        <fullName evidence="1">Uncharacterized protein</fullName>
    </submittedName>
</protein>
<evidence type="ECO:0000313" key="2">
    <source>
        <dbReference type="Proteomes" id="UP000093000"/>
    </source>
</evidence>
<dbReference type="InParanoid" id="A0A1C7NIY3"/>
<dbReference type="Proteomes" id="UP000093000">
    <property type="component" value="Unassembled WGS sequence"/>
</dbReference>
<keyword evidence="2" id="KW-1185">Reference proteome</keyword>
<reference evidence="1 2" key="1">
    <citation type="submission" date="2016-03" db="EMBL/GenBank/DDBJ databases">
        <title>Choanephora cucurbitarum.</title>
        <authorList>
            <person name="Min B."/>
            <person name="Park H."/>
            <person name="Park J.-H."/>
            <person name="Shin H.-D."/>
            <person name="Choi I.-G."/>
        </authorList>
    </citation>
    <scope>NUCLEOTIDE SEQUENCE [LARGE SCALE GENOMIC DNA]</scope>
    <source>
        <strain evidence="1 2">KUS-F28377</strain>
    </source>
</reference>
<gene>
    <name evidence="1" type="ORF">A0J61_03200</name>
</gene>
<dbReference type="EMBL" id="LUGH01000133">
    <property type="protein sequence ID" value="OBZ88769.1"/>
    <property type="molecule type" value="Genomic_DNA"/>
</dbReference>
<proteinExistence type="predicted"/>
<comment type="caution">
    <text evidence="1">The sequence shown here is derived from an EMBL/GenBank/DDBJ whole genome shotgun (WGS) entry which is preliminary data.</text>
</comment>
<evidence type="ECO:0000313" key="1">
    <source>
        <dbReference type="EMBL" id="OBZ88769.1"/>
    </source>
</evidence>
<organism evidence="1 2">
    <name type="scientific">Choanephora cucurbitarum</name>
    <dbReference type="NCBI Taxonomy" id="101091"/>
    <lineage>
        <taxon>Eukaryota</taxon>
        <taxon>Fungi</taxon>
        <taxon>Fungi incertae sedis</taxon>
        <taxon>Mucoromycota</taxon>
        <taxon>Mucoromycotina</taxon>
        <taxon>Mucoromycetes</taxon>
        <taxon>Mucorales</taxon>
        <taxon>Mucorineae</taxon>
        <taxon>Choanephoraceae</taxon>
        <taxon>Choanephoroideae</taxon>
        <taxon>Choanephora</taxon>
    </lineage>
</organism>
<name>A0A1C7NIY3_9FUNG</name>
<accession>A0A1C7NIY3</accession>
<sequence>MRLQQMSLSMIHRLVLLLRE</sequence>